<evidence type="ECO:0000256" key="4">
    <source>
        <dbReference type="ARBA" id="ARBA00022777"/>
    </source>
</evidence>
<dbReference type="AlphaFoldDB" id="A6G7H5"/>
<keyword evidence="10" id="KW-1185">Reference proteome</keyword>
<dbReference type="PROSITE" id="PS00108">
    <property type="entry name" value="PROTEIN_KINASE_ST"/>
    <property type="match status" value="1"/>
</dbReference>
<dbReference type="InterPro" id="IPR000595">
    <property type="entry name" value="cNMP-bd_dom"/>
</dbReference>
<dbReference type="Gene3D" id="1.10.510.10">
    <property type="entry name" value="Transferase(Phosphotransferase) domain 1"/>
    <property type="match status" value="1"/>
</dbReference>
<dbReference type="GO" id="GO:0030553">
    <property type="term" value="F:cGMP binding"/>
    <property type="evidence" value="ECO:0007669"/>
    <property type="project" value="UniProtKB-KW"/>
</dbReference>
<comment type="caution">
    <text evidence="9">The sequence shown here is derived from an EMBL/GenBank/DDBJ whole genome shotgun (WGS) entry which is preliminary data.</text>
</comment>
<evidence type="ECO:0000313" key="10">
    <source>
        <dbReference type="Proteomes" id="UP000005801"/>
    </source>
</evidence>
<dbReference type="Proteomes" id="UP000005801">
    <property type="component" value="Unassembled WGS sequence"/>
</dbReference>
<dbReference type="PRINTS" id="PR00103">
    <property type="entry name" value="CAMPKINASE"/>
</dbReference>
<evidence type="ECO:0000259" key="7">
    <source>
        <dbReference type="PROSITE" id="PS50011"/>
    </source>
</evidence>
<organism evidence="9 10">
    <name type="scientific">Plesiocystis pacifica SIR-1</name>
    <dbReference type="NCBI Taxonomy" id="391625"/>
    <lineage>
        <taxon>Bacteria</taxon>
        <taxon>Pseudomonadati</taxon>
        <taxon>Myxococcota</taxon>
        <taxon>Polyangia</taxon>
        <taxon>Nannocystales</taxon>
        <taxon>Nannocystaceae</taxon>
        <taxon>Plesiocystis</taxon>
    </lineage>
</organism>
<dbReference type="CDD" id="cd00038">
    <property type="entry name" value="CAP_ED"/>
    <property type="match status" value="1"/>
</dbReference>
<dbReference type="InterPro" id="IPR011009">
    <property type="entry name" value="Kinase-like_dom_sf"/>
</dbReference>
<dbReference type="PANTHER" id="PTHR43289">
    <property type="entry name" value="MITOGEN-ACTIVATED PROTEIN KINASE KINASE KINASE 20-RELATED"/>
    <property type="match status" value="1"/>
</dbReference>
<gene>
    <name evidence="9" type="ORF">PPSIR1_00585</name>
</gene>
<dbReference type="GO" id="GO:0005524">
    <property type="term" value="F:ATP binding"/>
    <property type="evidence" value="ECO:0007669"/>
    <property type="project" value="UniProtKB-KW"/>
</dbReference>
<proteinExistence type="predicted"/>
<keyword evidence="2" id="KW-0808">Transferase</keyword>
<evidence type="ECO:0000256" key="3">
    <source>
        <dbReference type="ARBA" id="ARBA00022741"/>
    </source>
</evidence>
<sequence length="547" mass="60157">MATMRGGDTRDFGSAANEVDAVQALLDTVVPDRSQRIRIEGEVARGGMASILAAIDGALQRRVAIKVLRPGNEHSMLAVRSFIREAQITGQLDHPNIVPVHELGVNGDGRLFFMMKLVEGRTFAALIDALRATHDRFGSDGLPVATAVEHDDLLRLLDVFAKVLDAVAFAHSRGVIHLDLKPENVMVGDYGQVYLMDWGIAKVLPPPAGLNPYELSRRVKDTLPLSAARETVIMGTPAYMSPEQARGEHRSIDERTDVFALGAMLFEILTGHPPYRGTSAVEVLMQAEEGGASLPDDLPVPRELRRILAKAMAVEPRDRYLKVEELQRDVQRFRRGGGDFPRQKYAPGDWIIREDEVGDAAYIILTGSCEVFKSIDGRWESLRKLHAGEVFGETAILASTPRTASVVALTEVTCVVVTREVLESEVDAMKPWMGAFIRALAQRFSEGEEKRRMVAMGVGIERSAHDIANSAMMILGSWGKWDRDLGSTMGLGRLVGAVKSSLGSSQDQIIAGLAQYERFFVLDDEHDTVSLRDARGLRKALGEHLRF</sequence>
<dbReference type="PANTHER" id="PTHR43289:SF6">
    <property type="entry name" value="SERINE_THREONINE-PROTEIN KINASE NEKL-3"/>
    <property type="match status" value="1"/>
</dbReference>
<evidence type="ECO:0000256" key="5">
    <source>
        <dbReference type="ARBA" id="ARBA00022840"/>
    </source>
</evidence>
<keyword evidence="5" id="KW-0067">ATP-binding</keyword>
<evidence type="ECO:0000259" key="8">
    <source>
        <dbReference type="PROSITE" id="PS50042"/>
    </source>
</evidence>
<dbReference type="PROSITE" id="PS50011">
    <property type="entry name" value="PROTEIN_KINASE_DOM"/>
    <property type="match status" value="1"/>
</dbReference>
<dbReference type="InterPro" id="IPR018488">
    <property type="entry name" value="cNMP-bd_CS"/>
</dbReference>
<evidence type="ECO:0000256" key="2">
    <source>
        <dbReference type="ARBA" id="ARBA00022679"/>
    </source>
</evidence>
<keyword evidence="6" id="KW-0142">cGMP-binding</keyword>
<name>A6G7H5_9BACT</name>
<dbReference type="InterPro" id="IPR014710">
    <property type="entry name" value="RmlC-like_jellyroll"/>
</dbReference>
<dbReference type="CDD" id="cd14014">
    <property type="entry name" value="STKc_PknB_like"/>
    <property type="match status" value="1"/>
</dbReference>
<dbReference type="SUPFAM" id="SSF56112">
    <property type="entry name" value="Protein kinase-like (PK-like)"/>
    <property type="match status" value="1"/>
</dbReference>
<protein>
    <submittedName>
        <fullName evidence="9">Serine/threonine-protein kinase</fullName>
    </submittedName>
</protein>
<dbReference type="Pfam" id="PF00027">
    <property type="entry name" value="cNMP_binding"/>
    <property type="match status" value="1"/>
</dbReference>
<dbReference type="PROSITE" id="PS50042">
    <property type="entry name" value="CNMP_BINDING_3"/>
    <property type="match status" value="1"/>
</dbReference>
<evidence type="ECO:0000256" key="6">
    <source>
        <dbReference type="ARBA" id="ARBA00022992"/>
    </source>
</evidence>
<reference evidence="9 10" key="1">
    <citation type="submission" date="2007-06" db="EMBL/GenBank/DDBJ databases">
        <authorList>
            <person name="Shimkets L."/>
            <person name="Ferriera S."/>
            <person name="Johnson J."/>
            <person name="Kravitz S."/>
            <person name="Beeson K."/>
            <person name="Sutton G."/>
            <person name="Rogers Y.-H."/>
            <person name="Friedman R."/>
            <person name="Frazier M."/>
            <person name="Venter J.C."/>
        </authorList>
    </citation>
    <scope>NUCLEOTIDE SEQUENCE [LARGE SCALE GENOMIC DNA]</scope>
    <source>
        <strain evidence="9 10">SIR-1</strain>
    </source>
</reference>
<feature type="domain" description="Protein kinase" evidence="7">
    <location>
        <begin position="37"/>
        <end position="334"/>
    </location>
</feature>
<keyword evidence="3" id="KW-0547">Nucleotide-binding</keyword>
<keyword evidence="1" id="KW-0140">cGMP</keyword>
<dbReference type="PROSITE" id="PS00889">
    <property type="entry name" value="CNMP_BINDING_2"/>
    <property type="match status" value="1"/>
</dbReference>
<dbReference type="Gene3D" id="3.30.200.20">
    <property type="entry name" value="Phosphorylase Kinase, domain 1"/>
    <property type="match status" value="1"/>
</dbReference>
<dbReference type="EMBL" id="ABCS01000034">
    <property type="protein sequence ID" value="EDM78184.1"/>
    <property type="molecule type" value="Genomic_DNA"/>
</dbReference>
<keyword evidence="4 9" id="KW-0418">Kinase</keyword>
<evidence type="ECO:0000313" key="9">
    <source>
        <dbReference type="EMBL" id="EDM78184.1"/>
    </source>
</evidence>
<dbReference type="eggNOG" id="COG0515">
    <property type="taxonomic scope" value="Bacteria"/>
</dbReference>
<dbReference type="InterPro" id="IPR000719">
    <property type="entry name" value="Prot_kinase_dom"/>
</dbReference>
<dbReference type="InterPro" id="IPR018490">
    <property type="entry name" value="cNMP-bd_dom_sf"/>
</dbReference>
<evidence type="ECO:0000256" key="1">
    <source>
        <dbReference type="ARBA" id="ARBA00022535"/>
    </source>
</evidence>
<dbReference type="GO" id="GO:0004674">
    <property type="term" value="F:protein serine/threonine kinase activity"/>
    <property type="evidence" value="ECO:0007669"/>
    <property type="project" value="TreeGrafter"/>
</dbReference>
<accession>A6G7H5</accession>
<dbReference type="Gene3D" id="2.60.120.10">
    <property type="entry name" value="Jelly Rolls"/>
    <property type="match status" value="1"/>
</dbReference>
<dbReference type="SUPFAM" id="SSF51206">
    <property type="entry name" value="cAMP-binding domain-like"/>
    <property type="match status" value="1"/>
</dbReference>
<dbReference type="SMART" id="SM00100">
    <property type="entry name" value="cNMP"/>
    <property type="match status" value="1"/>
</dbReference>
<dbReference type="OrthoDB" id="279610at2"/>
<dbReference type="Pfam" id="PF00069">
    <property type="entry name" value="Pkinase"/>
    <property type="match status" value="1"/>
</dbReference>
<dbReference type="InterPro" id="IPR008271">
    <property type="entry name" value="Ser/Thr_kinase_AS"/>
</dbReference>
<dbReference type="SMART" id="SM00220">
    <property type="entry name" value="S_TKc"/>
    <property type="match status" value="1"/>
</dbReference>
<dbReference type="STRING" id="391625.PPSIR1_00585"/>
<feature type="domain" description="Cyclic nucleotide-binding" evidence="8">
    <location>
        <begin position="345"/>
        <end position="423"/>
    </location>
</feature>